<dbReference type="PANTHER" id="PTHR12045:SF3">
    <property type="entry name" value="INACTIVE ALLANTOICASE-RELATED"/>
    <property type="match status" value="1"/>
</dbReference>
<dbReference type="PIRSF" id="PIRSF016516">
    <property type="entry name" value="Allantoicase"/>
    <property type="match status" value="1"/>
</dbReference>
<organism evidence="4 5">
    <name type="scientific">Microlunatus spumicola</name>
    <dbReference type="NCBI Taxonomy" id="81499"/>
    <lineage>
        <taxon>Bacteria</taxon>
        <taxon>Bacillati</taxon>
        <taxon>Actinomycetota</taxon>
        <taxon>Actinomycetes</taxon>
        <taxon>Propionibacteriales</taxon>
        <taxon>Propionibacteriaceae</taxon>
        <taxon>Microlunatus</taxon>
    </lineage>
</organism>
<keyword evidence="2" id="KW-0378">Hydrolase</keyword>
<dbReference type="SUPFAM" id="SSF49785">
    <property type="entry name" value="Galactose-binding domain-like"/>
    <property type="match status" value="2"/>
</dbReference>
<feature type="domain" description="Allantoicase" evidence="3">
    <location>
        <begin position="184"/>
        <end position="319"/>
    </location>
</feature>
<protein>
    <recommendedName>
        <fullName evidence="2">Probable allantoicase</fullName>
        <ecNumber evidence="2">3.5.3.4</ecNumber>
    </recommendedName>
    <alternativeName>
        <fullName evidence="2">Allantoate amidinohydrolase</fullName>
    </alternativeName>
</protein>
<gene>
    <name evidence="2 4" type="primary">alc</name>
    <name evidence="4" type="ORF">GCM10022197_18860</name>
</gene>
<dbReference type="EC" id="3.5.3.4" evidence="2"/>
<dbReference type="Proteomes" id="UP001500767">
    <property type="component" value="Unassembled WGS sequence"/>
</dbReference>
<dbReference type="InterPro" id="IPR015908">
    <property type="entry name" value="Allantoicase_dom"/>
</dbReference>
<dbReference type="HAMAP" id="MF_00813">
    <property type="entry name" value="Allantoicase"/>
    <property type="match status" value="1"/>
</dbReference>
<evidence type="ECO:0000256" key="2">
    <source>
        <dbReference type="HAMAP-Rule" id="MF_00813"/>
    </source>
</evidence>
<dbReference type="InterPro" id="IPR005164">
    <property type="entry name" value="Allantoicase"/>
</dbReference>
<proteinExistence type="inferred from homology"/>
<dbReference type="Pfam" id="PF03561">
    <property type="entry name" value="Allantoicase"/>
    <property type="match status" value="2"/>
</dbReference>
<feature type="domain" description="Allantoicase" evidence="3">
    <location>
        <begin position="17"/>
        <end position="165"/>
    </location>
</feature>
<keyword evidence="5" id="KW-1185">Reference proteome</keyword>
<comment type="caution">
    <text evidence="4">The sequence shown here is derived from an EMBL/GenBank/DDBJ whole genome shotgun (WGS) entry which is preliminary data.</text>
</comment>
<keyword evidence="2" id="KW-0659">Purine metabolism</keyword>
<dbReference type="PANTHER" id="PTHR12045">
    <property type="entry name" value="ALLANTOICASE"/>
    <property type="match status" value="1"/>
</dbReference>
<dbReference type="RefSeq" id="WP_204910898.1">
    <property type="nucleotide sequence ID" value="NZ_BAAAYR010000002.1"/>
</dbReference>
<accession>A0ABP6X962</accession>
<dbReference type="InterPro" id="IPR008979">
    <property type="entry name" value="Galactose-bd-like_sf"/>
</dbReference>
<reference evidence="5" key="1">
    <citation type="journal article" date="2019" name="Int. J. Syst. Evol. Microbiol.">
        <title>The Global Catalogue of Microorganisms (GCM) 10K type strain sequencing project: providing services to taxonomists for standard genome sequencing and annotation.</title>
        <authorList>
            <consortium name="The Broad Institute Genomics Platform"/>
            <consortium name="The Broad Institute Genome Sequencing Center for Infectious Disease"/>
            <person name="Wu L."/>
            <person name="Ma J."/>
        </authorList>
    </citation>
    <scope>NUCLEOTIDE SEQUENCE [LARGE SCALE GENOMIC DNA]</scope>
    <source>
        <strain evidence="5">JCM 16540</strain>
    </source>
</reference>
<evidence type="ECO:0000256" key="1">
    <source>
        <dbReference type="ARBA" id="ARBA00009242"/>
    </source>
</evidence>
<comment type="pathway">
    <text evidence="2">Nitrogen metabolism; (S)-allantoin degradation; (S)-ureidoglycolate from allantoate (aminidohydrolase route): step 1/1.</text>
</comment>
<evidence type="ECO:0000313" key="4">
    <source>
        <dbReference type="EMBL" id="GAA3563518.1"/>
    </source>
</evidence>
<evidence type="ECO:0000313" key="5">
    <source>
        <dbReference type="Proteomes" id="UP001500767"/>
    </source>
</evidence>
<comment type="similarity">
    <text evidence="1 2">Belongs to the allantoicase family.</text>
</comment>
<dbReference type="NCBIfam" id="TIGR02961">
    <property type="entry name" value="allantoicase"/>
    <property type="match status" value="1"/>
</dbReference>
<comment type="catalytic activity">
    <reaction evidence="2">
        <text>allantoate + H2O = (S)-ureidoglycolate + urea</text>
        <dbReference type="Rhea" id="RHEA:11016"/>
        <dbReference type="ChEBI" id="CHEBI:15377"/>
        <dbReference type="ChEBI" id="CHEBI:16199"/>
        <dbReference type="ChEBI" id="CHEBI:17536"/>
        <dbReference type="ChEBI" id="CHEBI:57296"/>
        <dbReference type="EC" id="3.5.3.4"/>
    </reaction>
</comment>
<name>A0ABP6X962_9ACTN</name>
<evidence type="ECO:0000259" key="3">
    <source>
        <dbReference type="Pfam" id="PF03561"/>
    </source>
</evidence>
<sequence>MPHFTAYPDLASRALAGRVVSANDELFAPRQSLNLPAPAVHAVDEFGHLGKVYDGWETRRRRSPGSDWAIVRLGVPGMVHGVVVDTAFFRGNYPPSISVEGLSVEGYPEDHVLEQLEWTTLVERSACEGDSENHYEVTSDRRWTHVRLSIHPDGGVARFRVHGEVVVDPRFLTTTVDLLALENGGRLLDTSDAFYASPGNLILPGRARTTGEGWENARRRGDGNDWATFALAARGEATLVEVDTSFFIGNAPGEVRVQAADAAAGPVEEGSWWDVVPRTPVLVDTRHQLLVGTRRPATHLRLDVYPDGGLTRLRCFGEIDEAERRRLYDRFFASLPAAHRAFPSTMPAEPARVLPADEV</sequence>
<dbReference type="Gene3D" id="2.60.120.260">
    <property type="entry name" value="Galactose-binding domain-like"/>
    <property type="match status" value="2"/>
</dbReference>
<dbReference type="EMBL" id="BAAAYR010000002">
    <property type="protein sequence ID" value="GAA3563518.1"/>
    <property type="molecule type" value="Genomic_DNA"/>
</dbReference>